<dbReference type="AlphaFoldDB" id="A0A7J7IAN4"/>
<reference evidence="2" key="1">
    <citation type="journal article" date="2020" name="Nat. Commun.">
        <title>Genome assembly of wild tea tree DASZ reveals pedigree and selection history of tea varieties.</title>
        <authorList>
            <person name="Zhang W."/>
            <person name="Zhang Y."/>
            <person name="Qiu H."/>
            <person name="Guo Y."/>
            <person name="Wan H."/>
            <person name="Zhang X."/>
            <person name="Scossa F."/>
            <person name="Alseekh S."/>
            <person name="Zhang Q."/>
            <person name="Wang P."/>
            <person name="Xu L."/>
            <person name="Schmidt M.H."/>
            <person name="Jia X."/>
            <person name="Li D."/>
            <person name="Zhu A."/>
            <person name="Guo F."/>
            <person name="Chen W."/>
            <person name="Ni D."/>
            <person name="Usadel B."/>
            <person name="Fernie A.R."/>
            <person name="Wen W."/>
        </authorList>
    </citation>
    <scope>NUCLEOTIDE SEQUENCE [LARGE SCALE GENOMIC DNA]</scope>
    <source>
        <strain evidence="2">cv. G240</strain>
    </source>
</reference>
<reference evidence="1 2" key="2">
    <citation type="submission" date="2020-07" db="EMBL/GenBank/DDBJ databases">
        <title>Genome assembly of wild tea tree DASZ reveals pedigree and selection history of tea varieties.</title>
        <authorList>
            <person name="Zhang W."/>
        </authorList>
    </citation>
    <scope>NUCLEOTIDE SEQUENCE [LARGE SCALE GENOMIC DNA]</scope>
    <source>
        <strain evidence="2">cv. G240</strain>
        <tissue evidence="1">Leaf</tissue>
    </source>
</reference>
<accession>A0A7J7IAN4</accession>
<evidence type="ECO:0000313" key="2">
    <source>
        <dbReference type="Proteomes" id="UP000593564"/>
    </source>
</evidence>
<keyword evidence="2" id="KW-1185">Reference proteome</keyword>
<name>A0A7J7IAN4_CAMSI</name>
<comment type="caution">
    <text evidence="1">The sequence shown here is derived from an EMBL/GenBank/DDBJ whole genome shotgun (WGS) entry which is preliminary data.</text>
</comment>
<protein>
    <submittedName>
        <fullName evidence="1">Uncharacterized protein</fullName>
    </submittedName>
</protein>
<dbReference type="EMBL" id="JACBKZ010000001">
    <property type="protein sequence ID" value="KAF5961586.1"/>
    <property type="molecule type" value="Genomic_DNA"/>
</dbReference>
<dbReference type="Proteomes" id="UP000593564">
    <property type="component" value="Unassembled WGS sequence"/>
</dbReference>
<organism evidence="1 2">
    <name type="scientific">Camellia sinensis</name>
    <name type="common">Tea plant</name>
    <name type="synonym">Thea sinensis</name>
    <dbReference type="NCBI Taxonomy" id="4442"/>
    <lineage>
        <taxon>Eukaryota</taxon>
        <taxon>Viridiplantae</taxon>
        <taxon>Streptophyta</taxon>
        <taxon>Embryophyta</taxon>
        <taxon>Tracheophyta</taxon>
        <taxon>Spermatophyta</taxon>
        <taxon>Magnoliopsida</taxon>
        <taxon>eudicotyledons</taxon>
        <taxon>Gunneridae</taxon>
        <taxon>Pentapetalae</taxon>
        <taxon>asterids</taxon>
        <taxon>Ericales</taxon>
        <taxon>Theaceae</taxon>
        <taxon>Camellia</taxon>
    </lineage>
</organism>
<gene>
    <name evidence="1" type="ORF">HYC85_002795</name>
</gene>
<evidence type="ECO:0000313" key="1">
    <source>
        <dbReference type="EMBL" id="KAF5961586.1"/>
    </source>
</evidence>
<proteinExistence type="predicted"/>
<sequence length="51" mass="5978">METWHQNVLKGPKILSVCFFHCEACKKRQIKLIVTDHKKKIKLNTTQHSTS</sequence>